<dbReference type="InterPro" id="IPR012318">
    <property type="entry name" value="HTH_CRP"/>
</dbReference>
<dbReference type="SUPFAM" id="SSF46785">
    <property type="entry name" value="Winged helix' DNA-binding domain"/>
    <property type="match status" value="1"/>
</dbReference>
<dbReference type="InterPro" id="IPR018490">
    <property type="entry name" value="cNMP-bd_dom_sf"/>
</dbReference>
<dbReference type="SUPFAM" id="SSF51206">
    <property type="entry name" value="cAMP-binding domain-like"/>
    <property type="match status" value="1"/>
</dbReference>
<name>A0A841ZUQ9_9LIST</name>
<dbReference type="InterPro" id="IPR000595">
    <property type="entry name" value="cNMP-bd_dom"/>
</dbReference>
<evidence type="ECO:0000259" key="6">
    <source>
        <dbReference type="PROSITE" id="PS51063"/>
    </source>
</evidence>
<proteinExistence type="predicted"/>
<dbReference type="InterPro" id="IPR014710">
    <property type="entry name" value="RmlC-like_jellyroll"/>
</dbReference>
<dbReference type="Pfam" id="PF00027">
    <property type="entry name" value="cNMP_binding"/>
    <property type="match status" value="1"/>
</dbReference>
<dbReference type="GO" id="GO:0003677">
    <property type="term" value="F:DNA binding"/>
    <property type="evidence" value="ECO:0007669"/>
    <property type="project" value="UniProtKB-KW"/>
</dbReference>
<evidence type="ECO:0000313" key="8">
    <source>
        <dbReference type="Proteomes" id="UP000559885"/>
    </source>
</evidence>
<dbReference type="RefSeq" id="WP_185374772.1">
    <property type="nucleotide sequence ID" value="NZ_JAARRM010000006.1"/>
</dbReference>
<dbReference type="Proteomes" id="UP000559885">
    <property type="component" value="Unassembled WGS sequence"/>
</dbReference>
<feature type="domain" description="Cyclic nucleotide-binding" evidence="5">
    <location>
        <begin position="34"/>
        <end position="119"/>
    </location>
</feature>
<sequence length="225" mass="25955">MYMTKERKKMYSADTILALCKQDPEFHKYAKTIYFKKNQKIFDLTDSNGKIFFLITGILMLTVRFDESGENEIILNFVKENQLFAKDLFSQIYPSTSEVKALSDGACWAIDRYFFDRILTEYDVKEQFIIHELLGLSKDTFSHLRKSTTSKEERVRMCIKQIGEQLGTVGENGEIVLPAAITQPIIASFSTATREFVALIIKKLTCEGILQVRPKPWIILDVDRL</sequence>
<gene>
    <name evidence="7" type="ORF">HB912_11650</name>
</gene>
<keyword evidence="3" id="KW-0010">Activator</keyword>
<protein>
    <submittedName>
        <fullName evidence="7">Crp/Fnr family transcriptional regulator</fullName>
    </submittedName>
</protein>
<dbReference type="GO" id="GO:0006355">
    <property type="term" value="P:regulation of DNA-templated transcription"/>
    <property type="evidence" value="ECO:0007669"/>
    <property type="project" value="InterPro"/>
</dbReference>
<reference evidence="7 8" key="1">
    <citation type="submission" date="2020-03" db="EMBL/GenBank/DDBJ databases">
        <title>Soil Listeria distribution.</title>
        <authorList>
            <person name="Liao J."/>
            <person name="Wiedmann M."/>
        </authorList>
    </citation>
    <scope>NUCLEOTIDE SEQUENCE [LARGE SCALE GENOMIC DNA]</scope>
    <source>
        <strain evidence="7 8">FSL L7-1507</strain>
    </source>
</reference>
<feature type="domain" description="HTH crp-type" evidence="6">
    <location>
        <begin position="149"/>
        <end position="223"/>
    </location>
</feature>
<dbReference type="PROSITE" id="PS51063">
    <property type="entry name" value="HTH_CRP_2"/>
    <property type="match status" value="1"/>
</dbReference>
<dbReference type="AlphaFoldDB" id="A0A841ZUQ9"/>
<evidence type="ECO:0000256" key="2">
    <source>
        <dbReference type="ARBA" id="ARBA00023125"/>
    </source>
</evidence>
<evidence type="ECO:0000259" key="5">
    <source>
        <dbReference type="PROSITE" id="PS50042"/>
    </source>
</evidence>
<accession>A0A841ZUQ9</accession>
<keyword evidence="1" id="KW-0805">Transcription regulation</keyword>
<dbReference type="InterPro" id="IPR036390">
    <property type="entry name" value="WH_DNA-bd_sf"/>
</dbReference>
<keyword evidence="4" id="KW-0804">Transcription</keyword>
<keyword evidence="2" id="KW-0238">DNA-binding</keyword>
<dbReference type="CDD" id="cd00038">
    <property type="entry name" value="CAP_ED"/>
    <property type="match status" value="1"/>
</dbReference>
<comment type="caution">
    <text evidence="7">The sequence shown here is derived from an EMBL/GenBank/DDBJ whole genome shotgun (WGS) entry which is preliminary data.</text>
</comment>
<evidence type="ECO:0000256" key="3">
    <source>
        <dbReference type="ARBA" id="ARBA00023159"/>
    </source>
</evidence>
<dbReference type="Gene3D" id="1.10.10.10">
    <property type="entry name" value="Winged helix-like DNA-binding domain superfamily/Winged helix DNA-binding domain"/>
    <property type="match status" value="1"/>
</dbReference>
<dbReference type="PROSITE" id="PS50042">
    <property type="entry name" value="CNMP_BINDING_3"/>
    <property type="match status" value="1"/>
</dbReference>
<dbReference type="Gene3D" id="2.60.120.10">
    <property type="entry name" value="Jelly Rolls"/>
    <property type="match status" value="1"/>
</dbReference>
<evidence type="ECO:0000256" key="4">
    <source>
        <dbReference type="ARBA" id="ARBA00023163"/>
    </source>
</evidence>
<organism evidence="7 8">
    <name type="scientific">Listeria aquatica</name>
    <dbReference type="NCBI Taxonomy" id="1494960"/>
    <lineage>
        <taxon>Bacteria</taxon>
        <taxon>Bacillati</taxon>
        <taxon>Bacillota</taxon>
        <taxon>Bacilli</taxon>
        <taxon>Bacillales</taxon>
        <taxon>Listeriaceae</taxon>
        <taxon>Listeria</taxon>
    </lineage>
</organism>
<dbReference type="InterPro" id="IPR036388">
    <property type="entry name" value="WH-like_DNA-bd_sf"/>
</dbReference>
<evidence type="ECO:0000256" key="1">
    <source>
        <dbReference type="ARBA" id="ARBA00023015"/>
    </source>
</evidence>
<dbReference type="EMBL" id="JAARRM010000006">
    <property type="protein sequence ID" value="MBC1522301.1"/>
    <property type="molecule type" value="Genomic_DNA"/>
</dbReference>
<evidence type="ECO:0000313" key="7">
    <source>
        <dbReference type="EMBL" id="MBC1522301.1"/>
    </source>
</evidence>